<accession>A0A5P1FPK2</accession>
<organism evidence="2 3">
    <name type="scientific">Asparagus officinalis</name>
    <name type="common">Garden asparagus</name>
    <dbReference type="NCBI Taxonomy" id="4686"/>
    <lineage>
        <taxon>Eukaryota</taxon>
        <taxon>Viridiplantae</taxon>
        <taxon>Streptophyta</taxon>
        <taxon>Embryophyta</taxon>
        <taxon>Tracheophyta</taxon>
        <taxon>Spermatophyta</taxon>
        <taxon>Magnoliopsida</taxon>
        <taxon>Liliopsida</taxon>
        <taxon>Asparagales</taxon>
        <taxon>Asparagaceae</taxon>
        <taxon>Asparagoideae</taxon>
        <taxon>Asparagus</taxon>
    </lineage>
</organism>
<dbReference type="OMA" id="ETPFGTK"/>
<dbReference type="EMBL" id="CM007381">
    <property type="protein sequence ID" value="ONK79954.1"/>
    <property type="molecule type" value="Genomic_DNA"/>
</dbReference>
<keyword evidence="3" id="KW-1185">Reference proteome</keyword>
<dbReference type="InterPro" id="IPR015421">
    <property type="entry name" value="PyrdxlP-dep_Trfase_major"/>
</dbReference>
<dbReference type="AlphaFoldDB" id="A0A5P1FPK2"/>
<sequence length="571" mass="63213">MPLLIQEEEKKSEADEEYFDLFNSFKEKSAGFDGYSKCEWLRSQVIGADAEFDGPFGRRRITYSDHTASGRFLKFVEEFFQRNVLPFYGNTHTEDSYVGLHTTKLVDKSAKLIKKCMGSGPTDALLFCGSGSTAAIKRLQEVMGIAVPSTVRSIILNHLPSSDRWVVFVGPYEHHSNLLSWRQSLAQVVEIGLSDSGLVDIDSLQEALKSSDYIGRPKLGSFSACSNVSGIHTDTREIARVLHQHGAYACFDFACSGPYANIDMRSGQSDGYDAVFLSPHKFIGGPGSPGILLMSEALYKIKGSPPSTSGGGTVLYVSGHDKKDVVYSDDVEEREDAGTPAIVQKIRAAMAFSVKEWMGHVFIREKESCLVQRALQRLLSNPHVRILGSTCTDRQPIISFNVYPEGQRGKHLHCRFVTKLLNDLFGIQARGGCACAGPYGHVLLGIDKAQSKLIKSAVERGYNGVKPGWTRVSFPYYSSAEEMEFVVGAVEFVASRGRRFLPLYSFDWKTGNWEFSHDHRNTLPLELEGKMTRNYDDVMTFARGVADALPDLVVAGSIPDFIDPQLVTFVV</sequence>
<dbReference type="InterPro" id="IPR015422">
    <property type="entry name" value="PyrdxlP-dep_Trfase_small"/>
</dbReference>
<dbReference type="SUPFAM" id="SSF53383">
    <property type="entry name" value="PLP-dependent transferases"/>
    <property type="match status" value="1"/>
</dbReference>
<dbReference type="Gene3D" id="3.40.640.10">
    <property type="entry name" value="Type I PLP-dependent aspartate aminotransferase-like (Major domain)"/>
    <property type="match status" value="1"/>
</dbReference>
<evidence type="ECO:0000313" key="2">
    <source>
        <dbReference type="EMBL" id="ONK79954.1"/>
    </source>
</evidence>
<dbReference type="Proteomes" id="UP000243459">
    <property type="component" value="Chromosome 1"/>
</dbReference>
<dbReference type="OrthoDB" id="420046at2759"/>
<dbReference type="PANTHER" id="PTHR43586">
    <property type="entry name" value="CYSTEINE DESULFURASE"/>
    <property type="match status" value="1"/>
</dbReference>
<dbReference type="Pfam" id="PF00266">
    <property type="entry name" value="Aminotran_5"/>
    <property type="match status" value="1"/>
</dbReference>
<evidence type="ECO:0000259" key="1">
    <source>
        <dbReference type="Pfam" id="PF00266"/>
    </source>
</evidence>
<name>A0A5P1FPK2_ASPOF</name>
<gene>
    <name evidence="2" type="ORF">A4U43_C01F12220</name>
</gene>
<proteinExistence type="predicted"/>
<dbReference type="Gramene" id="ONK79954">
    <property type="protein sequence ID" value="ONK79954"/>
    <property type="gene ID" value="A4U43_C01F12220"/>
</dbReference>
<feature type="domain" description="Aminotransferase class V" evidence="1">
    <location>
        <begin position="63"/>
        <end position="484"/>
    </location>
</feature>
<reference evidence="3" key="1">
    <citation type="journal article" date="2017" name="Nat. Commun.">
        <title>The asparagus genome sheds light on the origin and evolution of a young Y chromosome.</title>
        <authorList>
            <person name="Harkess A."/>
            <person name="Zhou J."/>
            <person name="Xu C."/>
            <person name="Bowers J.E."/>
            <person name="Van der Hulst R."/>
            <person name="Ayyampalayam S."/>
            <person name="Mercati F."/>
            <person name="Riccardi P."/>
            <person name="McKain M.R."/>
            <person name="Kakrana A."/>
            <person name="Tang H."/>
            <person name="Ray J."/>
            <person name="Groenendijk J."/>
            <person name="Arikit S."/>
            <person name="Mathioni S.M."/>
            <person name="Nakano M."/>
            <person name="Shan H."/>
            <person name="Telgmann-Rauber A."/>
            <person name="Kanno A."/>
            <person name="Yue Z."/>
            <person name="Chen H."/>
            <person name="Li W."/>
            <person name="Chen Y."/>
            <person name="Xu X."/>
            <person name="Zhang Y."/>
            <person name="Luo S."/>
            <person name="Chen H."/>
            <person name="Gao J."/>
            <person name="Mao Z."/>
            <person name="Pires J.C."/>
            <person name="Luo M."/>
            <person name="Kudrna D."/>
            <person name="Wing R.A."/>
            <person name="Meyers B.C."/>
            <person name="Yi K."/>
            <person name="Kong H."/>
            <person name="Lavrijsen P."/>
            <person name="Sunseri F."/>
            <person name="Falavigna A."/>
            <person name="Ye Y."/>
            <person name="Leebens-Mack J.H."/>
            <person name="Chen G."/>
        </authorList>
    </citation>
    <scope>NUCLEOTIDE SEQUENCE [LARGE SCALE GENOMIC DNA]</scope>
    <source>
        <strain evidence="3">cv. DH0086</strain>
    </source>
</reference>
<evidence type="ECO:0000313" key="3">
    <source>
        <dbReference type="Proteomes" id="UP000243459"/>
    </source>
</evidence>
<dbReference type="InterPro" id="IPR015424">
    <property type="entry name" value="PyrdxlP-dep_Trfase"/>
</dbReference>
<dbReference type="PANTHER" id="PTHR43586:SF19">
    <property type="entry name" value="OS01G0729600 PROTEIN"/>
    <property type="match status" value="1"/>
</dbReference>
<dbReference type="InterPro" id="IPR000192">
    <property type="entry name" value="Aminotrans_V_dom"/>
</dbReference>
<protein>
    <recommendedName>
        <fullName evidence="1">Aminotransferase class V domain-containing protein</fullName>
    </recommendedName>
</protein>
<dbReference type="Gene3D" id="3.90.1150.10">
    <property type="entry name" value="Aspartate Aminotransferase, domain 1"/>
    <property type="match status" value="1"/>
</dbReference>